<keyword evidence="4" id="KW-0479">Metal-binding</keyword>
<reference evidence="10" key="1">
    <citation type="submission" date="2022-11" db="EMBL/GenBank/DDBJ databases">
        <authorList>
            <person name="Kikuchi T."/>
        </authorList>
    </citation>
    <scope>NUCLEOTIDE SEQUENCE</scope>
    <source>
        <strain evidence="10">PS1010</strain>
    </source>
</reference>
<dbReference type="InterPro" id="IPR042089">
    <property type="entry name" value="Peptidase_M13_dom_2"/>
</dbReference>
<evidence type="ECO:0000256" key="7">
    <source>
        <dbReference type="ARBA" id="ARBA00023049"/>
    </source>
</evidence>
<dbReference type="Gene3D" id="3.40.390.10">
    <property type="entry name" value="Collagenase (Catalytic Domain)"/>
    <property type="match status" value="2"/>
</dbReference>
<dbReference type="Pfam" id="PF01431">
    <property type="entry name" value="Peptidase_M13"/>
    <property type="match status" value="1"/>
</dbReference>
<comment type="caution">
    <text evidence="10">The sequence shown here is derived from an EMBL/GenBank/DDBJ whole genome shotgun (WGS) entry which is preliminary data.</text>
</comment>
<evidence type="ECO:0000313" key="10">
    <source>
        <dbReference type="EMBL" id="CAI5440565.1"/>
    </source>
</evidence>
<dbReference type="SUPFAM" id="SSF55486">
    <property type="entry name" value="Metalloproteases ('zincins'), catalytic domain"/>
    <property type="match status" value="1"/>
</dbReference>
<organism evidence="10 11">
    <name type="scientific">Caenorhabditis angaria</name>
    <dbReference type="NCBI Taxonomy" id="860376"/>
    <lineage>
        <taxon>Eukaryota</taxon>
        <taxon>Metazoa</taxon>
        <taxon>Ecdysozoa</taxon>
        <taxon>Nematoda</taxon>
        <taxon>Chromadorea</taxon>
        <taxon>Rhabditida</taxon>
        <taxon>Rhabditina</taxon>
        <taxon>Rhabditomorpha</taxon>
        <taxon>Rhabditoidea</taxon>
        <taxon>Rhabditidae</taxon>
        <taxon>Peloderinae</taxon>
        <taxon>Caenorhabditis</taxon>
    </lineage>
</organism>
<accession>A0A9P1I9C0</accession>
<keyword evidence="11" id="KW-1185">Reference proteome</keyword>
<feature type="domain" description="Peptidase M13 C-terminal" evidence="8">
    <location>
        <begin position="426"/>
        <end position="631"/>
    </location>
</feature>
<dbReference type="PROSITE" id="PS51885">
    <property type="entry name" value="NEPRILYSIN"/>
    <property type="match status" value="1"/>
</dbReference>
<dbReference type="Proteomes" id="UP001152747">
    <property type="component" value="Unassembled WGS sequence"/>
</dbReference>
<evidence type="ECO:0000256" key="4">
    <source>
        <dbReference type="ARBA" id="ARBA00022723"/>
    </source>
</evidence>
<evidence type="ECO:0008006" key="12">
    <source>
        <dbReference type="Google" id="ProtNLM"/>
    </source>
</evidence>
<comment type="similarity">
    <text evidence="2">Belongs to the peptidase M13 family.</text>
</comment>
<dbReference type="AlphaFoldDB" id="A0A9P1I9C0"/>
<keyword evidence="3" id="KW-0645">Protease</keyword>
<name>A0A9P1I9C0_9PELO</name>
<evidence type="ECO:0000256" key="1">
    <source>
        <dbReference type="ARBA" id="ARBA00001947"/>
    </source>
</evidence>
<dbReference type="PANTHER" id="PTHR11733:SF133">
    <property type="entry name" value="PHOSPHATE-REGULATING NEUTRAL ENDOPEPTIDASE PHEX"/>
    <property type="match status" value="1"/>
</dbReference>
<dbReference type="OrthoDB" id="6475849at2759"/>
<evidence type="ECO:0000313" key="11">
    <source>
        <dbReference type="Proteomes" id="UP001152747"/>
    </source>
</evidence>
<dbReference type="EMBL" id="CANHGI010000002">
    <property type="protein sequence ID" value="CAI5440565.1"/>
    <property type="molecule type" value="Genomic_DNA"/>
</dbReference>
<dbReference type="InterPro" id="IPR008753">
    <property type="entry name" value="Peptidase_M13_N"/>
</dbReference>
<gene>
    <name evidence="10" type="ORF">CAMP_LOCUS3202</name>
</gene>
<comment type="cofactor">
    <cofactor evidence="1">
        <name>Zn(2+)</name>
        <dbReference type="ChEBI" id="CHEBI:29105"/>
    </cofactor>
</comment>
<protein>
    <recommendedName>
        <fullName evidence="12">Peptidase M13 C-terminal domain-containing protein</fullName>
    </recommendedName>
</protein>
<dbReference type="InterPro" id="IPR024079">
    <property type="entry name" value="MetalloPept_cat_dom_sf"/>
</dbReference>
<dbReference type="InterPro" id="IPR000718">
    <property type="entry name" value="Peptidase_M13"/>
</dbReference>
<dbReference type="GO" id="GO:0016485">
    <property type="term" value="P:protein processing"/>
    <property type="evidence" value="ECO:0007669"/>
    <property type="project" value="TreeGrafter"/>
</dbReference>
<keyword evidence="6" id="KW-0862">Zinc</keyword>
<sequence length="632" mass="73481">MIFMSNSYYGNETAGIIAYSNWKGKKLKEPPENLCIFMKNIGFQEICWGITGCFTQKSKEKEEAGECQKLGQTLSSTMNLSVNPCDDFYEFVCGAANYPTGNYWSEVFGKDLRELVEVMQNYKPETSNQKVAVEVFKKCVDDKNGDLDKFMADFWNDEKNDLTTLLIEATKLNLAHNGLFKFLLYPVEVNGIRRTQIFIYLKEFNGDVITFEEAERLIKFMNLTEFAYQLLPQEYRRHGALNEVISVHRSVLGLEEKIRIRGIGEIRKDLHEAWKNELNAHFEPSHKSAKCLLKALKVFPATFGMILINKSHFIHKNIEKADEVFEKIRTIAGEIISENEWIEEPIKEMMFEKLEKVKKFIGIPEVHQNQTALDFMYNRVSAKKSLEDQSYLELLRNVMHMNIEESFLRWLHFEPITYTNSPFRQNANYNILSHGITVSTFFLKYPFIDVNLPEWSEIASHAFVVAHEVSHMFGPVFNYIDAHFNSVNFTHAFETTYNTSRDCLIEQYGTFKYPGFDVYLNGSNTVRENFADILASKIIYRLFEEYKATEKNPQLLPSLSDYNLEQQFFMRAAQTWCENELNEEAIRIYEKDTHSAGMFRVRGMTMNSQRFAEAFGCPVGSPMNPQDKCEIF</sequence>
<evidence type="ECO:0000259" key="8">
    <source>
        <dbReference type="Pfam" id="PF01431"/>
    </source>
</evidence>
<evidence type="ECO:0000256" key="6">
    <source>
        <dbReference type="ARBA" id="ARBA00022833"/>
    </source>
</evidence>
<feature type="domain" description="Peptidase M13 N-terminal" evidence="9">
    <location>
        <begin position="272"/>
        <end position="364"/>
    </location>
</feature>
<dbReference type="Pfam" id="PF05649">
    <property type="entry name" value="Peptidase_M13_N"/>
    <property type="match status" value="1"/>
</dbReference>
<dbReference type="GO" id="GO:0004222">
    <property type="term" value="F:metalloendopeptidase activity"/>
    <property type="evidence" value="ECO:0007669"/>
    <property type="project" value="InterPro"/>
</dbReference>
<evidence type="ECO:0000256" key="3">
    <source>
        <dbReference type="ARBA" id="ARBA00022670"/>
    </source>
</evidence>
<evidence type="ECO:0000256" key="2">
    <source>
        <dbReference type="ARBA" id="ARBA00007357"/>
    </source>
</evidence>
<dbReference type="PANTHER" id="PTHR11733">
    <property type="entry name" value="ZINC METALLOPROTEASE FAMILY M13 NEPRILYSIN-RELATED"/>
    <property type="match status" value="1"/>
</dbReference>
<proteinExistence type="inferred from homology"/>
<dbReference type="Gene3D" id="1.10.1380.10">
    <property type="entry name" value="Neutral endopeptidase , domain2"/>
    <property type="match status" value="2"/>
</dbReference>
<evidence type="ECO:0000259" key="9">
    <source>
        <dbReference type="Pfam" id="PF05649"/>
    </source>
</evidence>
<dbReference type="InterPro" id="IPR018497">
    <property type="entry name" value="Peptidase_M13_C"/>
</dbReference>
<keyword evidence="5" id="KW-0378">Hydrolase</keyword>
<dbReference type="GO" id="GO:0005886">
    <property type="term" value="C:plasma membrane"/>
    <property type="evidence" value="ECO:0007669"/>
    <property type="project" value="TreeGrafter"/>
</dbReference>
<evidence type="ECO:0000256" key="5">
    <source>
        <dbReference type="ARBA" id="ARBA00022801"/>
    </source>
</evidence>
<keyword evidence="7" id="KW-0482">Metalloprotease</keyword>